<organism evidence="1 2">
    <name type="scientific">Chelonoidis abingdonii</name>
    <name type="common">Abingdon island giant tortoise</name>
    <name type="synonym">Testudo abingdonii</name>
    <dbReference type="NCBI Taxonomy" id="106734"/>
    <lineage>
        <taxon>Eukaryota</taxon>
        <taxon>Metazoa</taxon>
        <taxon>Chordata</taxon>
        <taxon>Craniata</taxon>
        <taxon>Vertebrata</taxon>
        <taxon>Euteleostomi</taxon>
        <taxon>Archelosauria</taxon>
        <taxon>Testudinata</taxon>
        <taxon>Testudines</taxon>
        <taxon>Cryptodira</taxon>
        <taxon>Durocryptodira</taxon>
        <taxon>Testudinoidea</taxon>
        <taxon>Testudinidae</taxon>
        <taxon>Chelonoidis</taxon>
    </lineage>
</organism>
<name>A0A8C0QSM9_CHEAB</name>
<sequence>MVGNLLLSSLRGCRRGRRVIEHHRWNYATNIHKRMYRKFAVKEMETPNEQIDAALNSLLWISVQVGG</sequence>
<accession>A0A8C0QSM9</accession>
<dbReference type="Proteomes" id="UP000694404">
    <property type="component" value="Unplaced"/>
</dbReference>
<reference evidence="1" key="2">
    <citation type="submission" date="2025-09" db="UniProtKB">
        <authorList>
            <consortium name="Ensembl"/>
        </authorList>
    </citation>
    <scope>IDENTIFICATION</scope>
</reference>
<reference evidence="1" key="1">
    <citation type="submission" date="2025-08" db="UniProtKB">
        <authorList>
            <consortium name="Ensembl"/>
        </authorList>
    </citation>
    <scope>IDENTIFICATION</scope>
</reference>
<evidence type="ECO:0000313" key="1">
    <source>
        <dbReference type="Ensembl" id="ENSCABP00000031628.1"/>
    </source>
</evidence>
<protein>
    <submittedName>
        <fullName evidence="1">Uncharacterized protein</fullName>
    </submittedName>
</protein>
<proteinExistence type="predicted"/>
<evidence type="ECO:0000313" key="2">
    <source>
        <dbReference type="Proteomes" id="UP000694404"/>
    </source>
</evidence>
<dbReference type="AlphaFoldDB" id="A0A8C0QSM9"/>
<dbReference type="Ensembl" id="ENSCABT00000034667.1">
    <property type="protein sequence ID" value="ENSCABP00000031628.1"/>
    <property type="gene ID" value="ENSCABG00000023090.1"/>
</dbReference>
<dbReference type="GeneTree" id="ENSGT01000000221695"/>
<keyword evidence="2" id="KW-1185">Reference proteome</keyword>